<sequence>MPDHPGGVDVLKAIIAVVVVAGVVALGLFGPRWLMSDPNSASGANAVKCDLLNDTCQWTQQGTRWEAHLEKDGVQAEGTEYRLTLKTDAHLPRLLAVLRGESMYLGEYPVPMTRAGRARDSQKSLWQARFTAPFCTTDPTMTWRIDLQTGIDNKPGMPVKLTFRAEGRG</sequence>
<reference evidence="2 3" key="2">
    <citation type="submission" date="2018-06" db="EMBL/GenBank/DDBJ databases">
        <title>Marinobactersediminissp. nov, a moderately halophilic bacterium isolated from marine solar saltern.</title>
        <authorList>
            <person name="Zhang Y."/>
        </authorList>
    </citation>
    <scope>NUCLEOTIDE SEQUENCE [LARGE SCALE GENOMIC DNA]</scope>
    <source>
        <strain evidence="2 3">F01</strain>
    </source>
</reference>
<dbReference type="Proteomes" id="UP000253987">
    <property type="component" value="Unassembled WGS sequence"/>
</dbReference>
<keyword evidence="1" id="KW-0812">Transmembrane</keyword>
<keyword evidence="1" id="KW-1133">Transmembrane helix</keyword>
<evidence type="ECO:0000256" key="1">
    <source>
        <dbReference type="SAM" id="Phobius"/>
    </source>
</evidence>
<comment type="caution">
    <text evidence="2">The sequence shown here is derived from an EMBL/GenBank/DDBJ whole genome shotgun (WGS) entry which is preliminary data.</text>
</comment>
<accession>A0A2V3ZM68</accession>
<name>A0A2V3ZM68_9GAMM</name>
<dbReference type="AlphaFoldDB" id="A0A2V3ZM68"/>
<dbReference type="EMBL" id="QFWX01000003">
    <property type="protein sequence ID" value="PXX91877.1"/>
    <property type="molecule type" value="Genomic_DNA"/>
</dbReference>
<evidence type="ECO:0000313" key="2">
    <source>
        <dbReference type="EMBL" id="PXX91877.1"/>
    </source>
</evidence>
<reference evidence="3" key="1">
    <citation type="submission" date="2018-05" db="EMBL/GenBank/DDBJ databases">
        <authorList>
            <person name="Lu D."/>
        </authorList>
    </citation>
    <scope>NUCLEOTIDE SEQUENCE [LARGE SCALE GENOMIC DNA]</scope>
    <source>
        <strain evidence="3">F01</strain>
    </source>
</reference>
<keyword evidence="1" id="KW-0472">Membrane</keyword>
<protein>
    <submittedName>
        <fullName evidence="2">Uncharacterized protein</fullName>
    </submittedName>
</protein>
<feature type="transmembrane region" description="Helical" evidence="1">
    <location>
        <begin position="12"/>
        <end position="30"/>
    </location>
</feature>
<proteinExistence type="predicted"/>
<keyword evidence="3" id="KW-1185">Reference proteome</keyword>
<dbReference type="OrthoDB" id="6365831at2"/>
<gene>
    <name evidence="2" type="ORF">DIT71_08490</name>
</gene>
<evidence type="ECO:0000313" key="3">
    <source>
        <dbReference type="Proteomes" id="UP000253987"/>
    </source>
</evidence>
<organism evidence="2 3">
    <name type="scientific">Marinobacter vulgaris</name>
    <dbReference type="NCBI Taxonomy" id="1928331"/>
    <lineage>
        <taxon>Bacteria</taxon>
        <taxon>Pseudomonadati</taxon>
        <taxon>Pseudomonadota</taxon>
        <taxon>Gammaproteobacteria</taxon>
        <taxon>Pseudomonadales</taxon>
        <taxon>Marinobacteraceae</taxon>
        <taxon>Marinobacter</taxon>
    </lineage>
</organism>